<dbReference type="InterPro" id="IPR015797">
    <property type="entry name" value="NUDIX_hydrolase-like_dom_sf"/>
</dbReference>
<dbReference type="PANTHER" id="PTHR43736:SF1">
    <property type="entry name" value="DIHYDRONEOPTERIN TRIPHOSPHATE DIPHOSPHATASE"/>
    <property type="match status" value="1"/>
</dbReference>
<name>A0ABW5RVL3_9BACI</name>
<sequence length="145" mass="16564">MFIVNVEGAIFKNDTWLIIERSKKEEHAGGMLSLVGGKTEVEGNTLDILERTVKREIYEEVDVKVKEHLNYVHSTSFVTDLGENVIDIVFLCEYESGEAIAKSPDEVESVNWMTVQQIYSHPNAPDYLKESIKRAENLKGANRFW</sequence>
<dbReference type="CDD" id="cd02883">
    <property type="entry name" value="NUDIX_Hydrolase"/>
    <property type="match status" value="1"/>
</dbReference>
<dbReference type="RefSeq" id="WP_377937043.1">
    <property type="nucleotide sequence ID" value="NZ_JBHUMF010000031.1"/>
</dbReference>
<reference evidence="4" key="1">
    <citation type="journal article" date="2019" name="Int. J. Syst. Evol. Microbiol.">
        <title>The Global Catalogue of Microorganisms (GCM) 10K type strain sequencing project: providing services to taxonomists for standard genome sequencing and annotation.</title>
        <authorList>
            <consortium name="The Broad Institute Genomics Platform"/>
            <consortium name="The Broad Institute Genome Sequencing Center for Infectious Disease"/>
            <person name="Wu L."/>
            <person name="Ma J."/>
        </authorList>
    </citation>
    <scope>NUCLEOTIDE SEQUENCE [LARGE SCALE GENOMIC DNA]</scope>
    <source>
        <strain evidence="4">KCTC 3913</strain>
    </source>
</reference>
<feature type="domain" description="Nudix hydrolase" evidence="2">
    <location>
        <begin position="1"/>
        <end position="135"/>
    </location>
</feature>
<dbReference type="PROSITE" id="PS51462">
    <property type="entry name" value="NUDIX"/>
    <property type="match status" value="1"/>
</dbReference>
<dbReference type="InterPro" id="IPR000086">
    <property type="entry name" value="NUDIX_hydrolase_dom"/>
</dbReference>
<keyword evidence="3" id="KW-0378">Hydrolase</keyword>
<dbReference type="SUPFAM" id="SSF55811">
    <property type="entry name" value="Nudix"/>
    <property type="match status" value="1"/>
</dbReference>
<keyword evidence="4" id="KW-1185">Reference proteome</keyword>
<dbReference type="EC" id="3.6.-.-" evidence="3"/>
<dbReference type="Gene3D" id="3.90.79.10">
    <property type="entry name" value="Nucleoside Triphosphate Pyrophosphohydrolase"/>
    <property type="match status" value="1"/>
</dbReference>
<proteinExistence type="inferred from homology"/>
<dbReference type="EMBL" id="JBHUMF010000031">
    <property type="protein sequence ID" value="MFD2682360.1"/>
    <property type="molecule type" value="Genomic_DNA"/>
</dbReference>
<comment type="caution">
    <text evidence="3">The sequence shown here is derived from an EMBL/GenBank/DDBJ whole genome shotgun (WGS) entry which is preliminary data.</text>
</comment>
<evidence type="ECO:0000313" key="3">
    <source>
        <dbReference type="EMBL" id="MFD2682360.1"/>
    </source>
</evidence>
<dbReference type="Pfam" id="PF00293">
    <property type="entry name" value="NUDIX"/>
    <property type="match status" value="1"/>
</dbReference>
<dbReference type="PANTHER" id="PTHR43736">
    <property type="entry name" value="ADP-RIBOSE PYROPHOSPHATASE"/>
    <property type="match status" value="1"/>
</dbReference>
<accession>A0ABW5RVL3</accession>
<evidence type="ECO:0000256" key="1">
    <source>
        <dbReference type="ARBA" id="ARBA00005582"/>
    </source>
</evidence>
<dbReference type="GO" id="GO:0016787">
    <property type="term" value="F:hydrolase activity"/>
    <property type="evidence" value="ECO:0007669"/>
    <property type="project" value="UniProtKB-KW"/>
</dbReference>
<protein>
    <submittedName>
        <fullName evidence="3">NUDIX hydrolase</fullName>
        <ecNumber evidence="3">3.6.-.-</ecNumber>
    </submittedName>
</protein>
<gene>
    <name evidence="3" type="ORF">ACFSUL_16590</name>
</gene>
<comment type="similarity">
    <text evidence="1">Belongs to the Nudix hydrolase family.</text>
</comment>
<dbReference type="Proteomes" id="UP001597506">
    <property type="component" value="Unassembled WGS sequence"/>
</dbReference>
<organism evidence="3 4">
    <name type="scientific">Bacillus seohaeanensis</name>
    <dbReference type="NCBI Taxonomy" id="284580"/>
    <lineage>
        <taxon>Bacteria</taxon>
        <taxon>Bacillati</taxon>
        <taxon>Bacillota</taxon>
        <taxon>Bacilli</taxon>
        <taxon>Bacillales</taxon>
        <taxon>Bacillaceae</taxon>
        <taxon>Bacillus</taxon>
    </lineage>
</organism>
<evidence type="ECO:0000259" key="2">
    <source>
        <dbReference type="PROSITE" id="PS51462"/>
    </source>
</evidence>
<evidence type="ECO:0000313" key="4">
    <source>
        <dbReference type="Proteomes" id="UP001597506"/>
    </source>
</evidence>